<dbReference type="EMBL" id="CAAE01015000">
    <property type="protein sequence ID" value="CAG08717.1"/>
    <property type="molecule type" value="Genomic_DNA"/>
</dbReference>
<evidence type="ECO:0000256" key="3">
    <source>
        <dbReference type="ARBA" id="ARBA00022723"/>
    </source>
</evidence>
<feature type="region of interest" description="Disordered" evidence="11">
    <location>
        <begin position="297"/>
        <end position="330"/>
    </location>
</feature>
<dbReference type="GO" id="GO:0008270">
    <property type="term" value="F:zinc ion binding"/>
    <property type="evidence" value="ECO:0007669"/>
    <property type="project" value="UniProtKB-KW"/>
</dbReference>
<feature type="region of interest" description="Disordered" evidence="11">
    <location>
        <begin position="1"/>
        <end position="200"/>
    </location>
</feature>
<proteinExistence type="predicted"/>
<evidence type="ECO:0000259" key="12">
    <source>
        <dbReference type="PROSITE" id="PS50157"/>
    </source>
</evidence>
<dbReference type="OrthoDB" id="9984614at2759"/>
<keyword evidence="5 10" id="KW-0863">Zinc-finger</keyword>
<feature type="compositionally biased region" description="Polar residues" evidence="11">
    <location>
        <begin position="297"/>
        <end position="308"/>
    </location>
</feature>
<name>Q4RSB5_TETNG</name>
<dbReference type="KEGG" id="tng:GSTEN00029771G001"/>
<accession>Q4RSB5</accession>
<keyword evidence="7" id="KW-0805">Transcription regulation</keyword>
<dbReference type="PANTHER" id="PTHR46541:SF1">
    <property type="entry name" value="ZINC FINGER PROTEIN AEBP2"/>
    <property type="match status" value="1"/>
</dbReference>
<evidence type="ECO:0000256" key="9">
    <source>
        <dbReference type="ARBA" id="ARBA00023242"/>
    </source>
</evidence>
<feature type="compositionally biased region" description="Basic and acidic residues" evidence="11">
    <location>
        <begin position="105"/>
        <end position="136"/>
    </location>
</feature>
<feature type="domain" description="C2H2-type" evidence="12">
    <location>
        <begin position="271"/>
        <end position="300"/>
    </location>
</feature>
<evidence type="ECO:0000256" key="2">
    <source>
        <dbReference type="ARBA" id="ARBA00022491"/>
    </source>
</evidence>
<evidence type="ECO:0000256" key="6">
    <source>
        <dbReference type="ARBA" id="ARBA00022833"/>
    </source>
</evidence>
<keyword evidence="9" id="KW-0539">Nucleus</keyword>
<feature type="non-terminal residue" evidence="13">
    <location>
        <position position="1"/>
    </location>
</feature>
<comment type="subcellular location">
    <subcellularLocation>
        <location evidence="1">Nucleus</location>
    </subcellularLocation>
</comment>
<evidence type="ECO:0000256" key="1">
    <source>
        <dbReference type="ARBA" id="ARBA00004123"/>
    </source>
</evidence>
<keyword evidence="4" id="KW-0677">Repeat</keyword>
<evidence type="ECO:0000256" key="4">
    <source>
        <dbReference type="ARBA" id="ARBA00022737"/>
    </source>
</evidence>
<keyword evidence="2" id="KW-0678">Repressor</keyword>
<keyword evidence="3" id="KW-0479">Metal-binding</keyword>
<comment type="caution">
    <text evidence="13">The sequence shown here is derived from an EMBL/GenBank/DDBJ whole genome shotgun (WGS) entry which is preliminary data.</text>
</comment>
<feature type="compositionally biased region" description="Basic residues" evidence="11">
    <location>
        <begin position="320"/>
        <end position="330"/>
    </location>
</feature>
<dbReference type="PROSITE" id="PS00028">
    <property type="entry name" value="ZINC_FINGER_C2H2_1"/>
    <property type="match status" value="1"/>
</dbReference>
<protein>
    <submittedName>
        <fullName evidence="13">(spotted green pufferfish) hypothetical protein</fullName>
    </submittedName>
</protein>
<evidence type="ECO:0000313" key="13">
    <source>
        <dbReference type="EMBL" id="CAG08717.1"/>
    </source>
</evidence>
<evidence type="ECO:0000256" key="8">
    <source>
        <dbReference type="ARBA" id="ARBA00023163"/>
    </source>
</evidence>
<dbReference type="GO" id="GO:0006357">
    <property type="term" value="P:regulation of transcription by RNA polymerase II"/>
    <property type="evidence" value="ECO:0007669"/>
    <property type="project" value="TreeGrafter"/>
</dbReference>
<organism evidence="13">
    <name type="scientific">Tetraodon nigroviridis</name>
    <name type="common">Spotted green pufferfish</name>
    <name type="synonym">Chelonodon nigroviridis</name>
    <dbReference type="NCBI Taxonomy" id="99883"/>
    <lineage>
        <taxon>Eukaryota</taxon>
        <taxon>Metazoa</taxon>
        <taxon>Chordata</taxon>
        <taxon>Craniata</taxon>
        <taxon>Vertebrata</taxon>
        <taxon>Euteleostomi</taxon>
        <taxon>Actinopterygii</taxon>
        <taxon>Neopterygii</taxon>
        <taxon>Teleostei</taxon>
        <taxon>Neoteleostei</taxon>
        <taxon>Acanthomorphata</taxon>
        <taxon>Eupercaria</taxon>
        <taxon>Tetraodontiformes</taxon>
        <taxon>Tetradontoidea</taxon>
        <taxon>Tetraodontidae</taxon>
        <taxon>Tetraodon</taxon>
    </lineage>
</organism>
<evidence type="ECO:0000256" key="7">
    <source>
        <dbReference type="ARBA" id="ARBA00023015"/>
    </source>
</evidence>
<dbReference type="AlphaFoldDB" id="Q4RSB5"/>
<feature type="compositionally biased region" description="Polar residues" evidence="11">
    <location>
        <begin position="170"/>
        <end position="187"/>
    </location>
</feature>
<keyword evidence="8" id="KW-0804">Transcription</keyword>
<gene>
    <name evidence="13" type="ORF">GSTENG00029771001</name>
</gene>
<reference evidence="13" key="1">
    <citation type="journal article" date="2004" name="Nature">
        <title>Genome duplication in the teleost fish Tetraodon nigroviridis reveals the early vertebrate proto-karyotype.</title>
        <authorList>
            <person name="Jaillon O."/>
            <person name="Aury J.-M."/>
            <person name="Brunet F."/>
            <person name="Petit J.-L."/>
            <person name="Stange-Thomann N."/>
            <person name="Mauceli E."/>
            <person name="Bouneau L."/>
            <person name="Fischer C."/>
            <person name="Ozouf-Costaz C."/>
            <person name="Bernot A."/>
            <person name="Nicaud S."/>
            <person name="Jaffe D."/>
            <person name="Fisher S."/>
            <person name="Lutfalla G."/>
            <person name="Dossat C."/>
            <person name="Segurens B."/>
            <person name="Dasilva C."/>
            <person name="Salanoubat M."/>
            <person name="Levy M."/>
            <person name="Boudet N."/>
            <person name="Castellano S."/>
            <person name="Anthouard V."/>
            <person name="Jubin C."/>
            <person name="Castelli V."/>
            <person name="Katinka M."/>
            <person name="Vacherie B."/>
            <person name="Biemont C."/>
            <person name="Skalli Z."/>
            <person name="Cattolico L."/>
            <person name="Poulain J."/>
            <person name="De Berardinis V."/>
            <person name="Cruaud C."/>
            <person name="Duprat S."/>
            <person name="Brottier P."/>
            <person name="Coutanceau J.-P."/>
            <person name="Gouzy J."/>
            <person name="Parra G."/>
            <person name="Lardier G."/>
            <person name="Chapple C."/>
            <person name="McKernan K.J."/>
            <person name="McEwan P."/>
            <person name="Bosak S."/>
            <person name="Kellis M."/>
            <person name="Volff J.-N."/>
            <person name="Guigo R."/>
            <person name="Zody M.C."/>
            <person name="Mesirov J."/>
            <person name="Lindblad-Toh K."/>
            <person name="Birren B."/>
            <person name="Nusbaum C."/>
            <person name="Kahn D."/>
            <person name="Robinson-Rechavi M."/>
            <person name="Laudet V."/>
            <person name="Schachter V."/>
            <person name="Quetier F."/>
            <person name="Saurin W."/>
            <person name="Scarpelli C."/>
            <person name="Wincker P."/>
            <person name="Lander E.S."/>
            <person name="Weissenbach J."/>
            <person name="Roest Crollius H."/>
        </authorList>
    </citation>
    <scope>NUCLEOTIDE SEQUENCE [LARGE SCALE GENOMIC DNA]</scope>
</reference>
<dbReference type="PROSITE" id="PS50157">
    <property type="entry name" value="ZINC_FINGER_C2H2_2"/>
    <property type="match status" value="1"/>
</dbReference>
<dbReference type="Pfam" id="PF26014">
    <property type="entry name" value="SH3_AEBP2_C"/>
    <property type="match status" value="2"/>
</dbReference>
<dbReference type="InterPro" id="IPR013087">
    <property type="entry name" value="Znf_C2H2_type"/>
</dbReference>
<dbReference type="InterPro" id="IPR052130">
    <property type="entry name" value="AEBP2/jing_C2H2-ZnF"/>
</dbReference>
<dbReference type="InterPro" id="IPR059034">
    <property type="entry name" value="SH3_AEBP2_C"/>
</dbReference>
<sequence length="485" mass="52474">MAAPETEALPVPCAENDAPSAETNQGDGEEKDTGPETDEQPCSVETKMEADEEKPATEAYKATGEVVSDAGSAAEETAVSQEPEPKADTLESPAEVSDELAGDMAAKETKQDSGEDSRSSGLDCEKSKSSGEDGEKPGGGGGELGDKRRPSVEMSSSDGEPLSRMDSEDSISSTLMEMESTVSSGRSTPAMMNGQSSSASSGAKTVAYPCCWDLCLQYFSCMNAHLFLGSLLSAQACLRDSLWSRVKALREVTCDAGDTFHVRIVCCRVVLQCVVGGCNASFASQGGLARHVPSHFSQQNSSKLSSQAKLKEESPSKAGLNKRKKLKNKRRCSLPRPHDFFDAQTMDAIRHRAICLNLSTHIESVGNGHSVVFHSTALRMPHVRVESSKWGACVTGFRLKQESLQSTNGLLWIQPVLAKRKEGSGKVKVLLHWTPEDILPDVWVNETERSQLKTKVVHLSQLPQDTAMLLDPNIYRALPQKRLKR</sequence>
<dbReference type="GO" id="GO:0035098">
    <property type="term" value="C:ESC/E(Z) complex"/>
    <property type="evidence" value="ECO:0007669"/>
    <property type="project" value="TreeGrafter"/>
</dbReference>
<evidence type="ECO:0000256" key="5">
    <source>
        <dbReference type="ARBA" id="ARBA00022771"/>
    </source>
</evidence>
<reference evidence="13" key="2">
    <citation type="submission" date="2004-02" db="EMBL/GenBank/DDBJ databases">
        <authorList>
            <consortium name="Genoscope"/>
            <consortium name="Whitehead Institute Centre for Genome Research"/>
        </authorList>
    </citation>
    <scope>NUCLEOTIDE SEQUENCE</scope>
</reference>
<evidence type="ECO:0000256" key="10">
    <source>
        <dbReference type="PROSITE-ProRule" id="PRU00042"/>
    </source>
</evidence>
<feature type="compositionally biased region" description="Acidic residues" evidence="11">
    <location>
        <begin position="27"/>
        <end position="39"/>
    </location>
</feature>
<feature type="compositionally biased region" description="Basic and acidic residues" evidence="11">
    <location>
        <begin position="46"/>
        <end position="56"/>
    </location>
</feature>
<evidence type="ECO:0000256" key="11">
    <source>
        <dbReference type="SAM" id="MobiDB-lite"/>
    </source>
</evidence>
<keyword evidence="6" id="KW-0862">Zinc</keyword>
<dbReference type="PANTHER" id="PTHR46541">
    <property type="entry name" value="ZINC FINGER PROTEIN AEBP2"/>
    <property type="match status" value="1"/>
</dbReference>